<evidence type="ECO:0000256" key="3">
    <source>
        <dbReference type="ARBA" id="ARBA00022650"/>
    </source>
</evidence>
<evidence type="ECO:0000256" key="4">
    <source>
        <dbReference type="ARBA" id="ARBA00022679"/>
    </source>
</evidence>
<protein>
    <recommendedName>
        <fullName evidence="8">Glutamate 5-kinase</fullName>
        <ecNumber evidence="8">2.7.2.11</ecNumber>
    </recommendedName>
    <alternativeName>
        <fullName evidence="8">Gamma-glutamyl kinase</fullName>
        <shortName evidence="8">GK</shortName>
    </alternativeName>
</protein>
<evidence type="ECO:0000256" key="5">
    <source>
        <dbReference type="ARBA" id="ARBA00022741"/>
    </source>
</evidence>
<evidence type="ECO:0000256" key="1">
    <source>
        <dbReference type="ARBA" id="ARBA00022490"/>
    </source>
</evidence>
<dbReference type="HAMAP" id="MF_00456">
    <property type="entry name" value="ProB"/>
    <property type="match status" value="1"/>
</dbReference>
<keyword evidence="4 8" id="KW-0808">Transferase</keyword>
<evidence type="ECO:0000313" key="10">
    <source>
        <dbReference type="EMBL" id="PXF62644.1"/>
    </source>
</evidence>
<evidence type="ECO:0000256" key="7">
    <source>
        <dbReference type="ARBA" id="ARBA00022840"/>
    </source>
</evidence>
<keyword evidence="3 8" id="KW-0641">Proline biosynthesis</keyword>
<dbReference type="EC" id="2.7.2.11" evidence="8"/>
<gene>
    <name evidence="8 10" type="primary">proB</name>
    <name evidence="10" type="ORF">DL796_09955</name>
</gene>
<dbReference type="InterPro" id="IPR011529">
    <property type="entry name" value="Glu_5kinase"/>
</dbReference>
<feature type="binding site" evidence="8">
    <location>
        <begin position="171"/>
        <end position="172"/>
    </location>
    <ligand>
        <name>ATP</name>
        <dbReference type="ChEBI" id="CHEBI:30616"/>
    </ligand>
</feature>
<dbReference type="SUPFAM" id="SSF53633">
    <property type="entry name" value="Carbamate kinase-like"/>
    <property type="match status" value="1"/>
</dbReference>
<dbReference type="AlphaFoldDB" id="A0A318D642"/>
<dbReference type="InterPro" id="IPR019797">
    <property type="entry name" value="Glutamate_5-kinase_CS"/>
</dbReference>
<dbReference type="EMBL" id="QICH01000003">
    <property type="protein sequence ID" value="PXF62644.1"/>
    <property type="molecule type" value="Genomic_DNA"/>
</dbReference>
<comment type="caution">
    <text evidence="10">The sequence shown here is derived from an EMBL/GenBank/DDBJ whole genome shotgun (WGS) entry which is preliminary data.</text>
</comment>
<dbReference type="PANTHER" id="PTHR43654">
    <property type="entry name" value="GLUTAMATE 5-KINASE"/>
    <property type="match status" value="1"/>
</dbReference>
<dbReference type="Gene3D" id="3.40.1160.10">
    <property type="entry name" value="Acetylglutamate kinase-like"/>
    <property type="match status" value="1"/>
</dbReference>
<dbReference type="InterPro" id="IPR001048">
    <property type="entry name" value="Asp/Glu/Uridylate_kinase"/>
</dbReference>
<comment type="catalytic activity">
    <reaction evidence="8">
        <text>L-glutamate + ATP = L-glutamyl 5-phosphate + ADP</text>
        <dbReference type="Rhea" id="RHEA:14877"/>
        <dbReference type="ChEBI" id="CHEBI:29985"/>
        <dbReference type="ChEBI" id="CHEBI:30616"/>
        <dbReference type="ChEBI" id="CHEBI:58274"/>
        <dbReference type="ChEBI" id="CHEBI:456216"/>
        <dbReference type="EC" id="2.7.2.11"/>
    </reaction>
</comment>
<comment type="similarity">
    <text evidence="8">Belongs to the glutamate 5-kinase family.</text>
</comment>
<feature type="binding site" evidence="8">
    <location>
        <position position="151"/>
    </location>
    <ligand>
        <name>substrate</name>
    </ligand>
</feature>
<feature type="domain" description="Aspartate/glutamate/uridylate kinase" evidence="9">
    <location>
        <begin position="12"/>
        <end position="237"/>
    </location>
</feature>
<dbReference type="OrthoDB" id="9804434at2"/>
<reference evidence="10 11" key="1">
    <citation type="submission" date="2018-05" db="EMBL/GenBank/DDBJ databases">
        <title>Kangiella spongicola genome sequence.</title>
        <authorList>
            <person name="Maclea K.S."/>
            <person name="Goen A.E."/>
            <person name="Kelley C."/>
            <person name="Underriner A."/>
            <person name="Silverwood T."/>
            <person name="Trachtenberg A.M."/>
        </authorList>
    </citation>
    <scope>NUCLEOTIDE SEQUENCE [LARGE SCALE GENOMIC DNA]</scope>
    <source>
        <strain evidence="10 11">ATCC BAA-2076</strain>
    </source>
</reference>
<dbReference type="GO" id="GO:0005524">
    <property type="term" value="F:ATP binding"/>
    <property type="evidence" value="ECO:0007669"/>
    <property type="project" value="UniProtKB-KW"/>
</dbReference>
<dbReference type="InterPro" id="IPR005715">
    <property type="entry name" value="Glu_5kinase/COase_Synthase"/>
</dbReference>
<evidence type="ECO:0000259" key="9">
    <source>
        <dbReference type="Pfam" id="PF00696"/>
    </source>
</evidence>
<dbReference type="InterPro" id="IPR036393">
    <property type="entry name" value="AceGlu_kinase-like_sf"/>
</dbReference>
<dbReference type="PRINTS" id="PR00474">
    <property type="entry name" value="GLU5KINASE"/>
</dbReference>
<dbReference type="GO" id="GO:0005829">
    <property type="term" value="C:cytosol"/>
    <property type="evidence" value="ECO:0007669"/>
    <property type="project" value="TreeGrafter"/>
</dbReference>
<dbReference type="Proteomes" id="UP000247689">
    <property type="component" value="Unassembled WGS sequence"/>
</dbReference>
<dbReference type="UniPathway" id="UPA00098">
    <property type="reaction ID" value="UER00359"/>
</dbReference>
<sequence length="275" mass="29888">MDSFNFNQYQNIVIKVGSSLIAPDGRSCSTQYCLPLASFIKKCQHLDKTVTLVSSGAVAAGVNTLKIDHSDLTLAKKQACAAVGQAKLINHWQRFFDNHVAQLLLTADDIKHPKRHQNARKTIEQLHQYAILPIVNENDTVATAELKFGDNDNLAAQVATLINADLLIICSDVDGVYNDNPHQNPQAELIPYIEQITDKTLALGKPTHNAQATGGMVTKLGAAQFASKAGINTIICNGKSEAYTSLLEHKITGTFISSNKPYNQQNKPGINIINA</sequence>
<dbReference type="GO" id="GO:0055129">
    <property type="term" value="P:L-proline biosynthetic process"/>
    <property type="evidence" value="ECO:0007669"/>
    <property type="project" value="UniProtKB-UniRule"/>
</dbReference>
<comment type="subcellular location">
    <subcellularLocation>
        <location evidence="8">Cytoplasm</location>
    </subcellularLocation>
</comment>
<dbReference type="RefSeq" id="WP_110201553.1">
    <property type="nucleotide sequence ID" value="NZ_QICH01000003.1"/>
</dbReference>
<comment type="pathway">
    <text evidence="8">Amino-acid biosynthesis; L-proline biosynthesis; L-glutamate 5-semialdehyde from L-glutamate: step 1/2.</text>
</comment>
<dbReference type="Pfam" id="PF00696">
    <property type="entry name" value="AA_kinase"/>
    <property type="match status" value="1"/>
</dbReference>
<keyword evidence="2 8" id="KW-0028">Amino-acid biosynthesis</keyword>
<evidence type="ECO:0000256" key="6">
    <source>
        <dbReference type="ARBA" id="ARBA00022777"/>
    </source>
</evidence>
<dbReference type="FunFam" id="3.40.1160.10:FF:000018">
    <property type="entry name" value="Glutamate 5-kinase"/>
    <property type="match status" value="1"/>
</dbReference>
<evidence type="ECO:0000256" key="2">
    <source>
        <dbReference type="ARBA" id="ARBA00022605"/>
    </source>
</evidence>
<feature type="binding site" evidence="8">
    <location>
        <position position="139"/>
    </location>
    <ligand>
        <name>substrate</name>
    </ligand>
</feature>
<dbReference type="NCBIfam" id="TIGR01027">
    <property type="entry name" value="proB"/>
    <property type="match status" value="1"/>
</dbReference>
<keyword evidence="5 8" id="KW-0547">Nucleotide-binding</keyword>
<dbReference type="InterPro" id="IPR001057">
    <property type="entry name" value="Glu/AcGlu_kinase"/>
</dbReference>
<dbReference type="PANTHER" id="PTHR43654:SF1">
    <property type="entry name" value="ISOPENTENYL PHOSPHATE KINASE"/>
    <property type="match status" value="1"/>
</dbReference>
<feature type="binding site" evidence="8">
    <location>
        <position position="55"/>
    </location>
    <ligand>
        <name>substrate</name>
    </ligand>
</feature>
<feature type="binding site" evidence="8">
    <location>
        <position position="15"/>
    </location>
    <ligand>
        <name>ATP</name>
        <dbReference type="ChEBI" id="CHEBI:30616"/>
    </ligand>
</feature>
<evidence type="ECO:0000256" key="8">
    <source>
        <dbReference type="HAMAP-Rule" id="MF_00456"/>
    </source>
</evidence>
<keyword evidence="7 8" id="KW-0067">ATP-binding</keyword>
<organism evidence="10 11">
    <name type="scientific">Kangiella spongicola</name>
    <dbReference type="NCBI Taxonomy" id="796379"/>
    <lineage>
        <taxon>Bacteria</taxon>
        <taxon>Pseudomonadati</taxon>
        <taxon>Pseudomonadota</taxon>
        <taxon>Gammaproteobacteria</taxon>
        <taxon>Kangiellales</taxon>
        <taxon>Kangiellaceae</taxon>
        <taxon>Kangiella</taxon>
    </lineage>
</organism>
<name>A0A318D642_9GAMM</name>
<keyword evidence="1 8" id="KW-0963">Cytoplasm</keyword>
<evidence type="ECO:0000313" key="11">
    <source>
        <dbReference type="Proteomes" id="UP000247689"/>
    </source>
</evidence>
<accession>A0A318D642</accession>
<proteinExistence type="inferred from homology"/>
<dbReference type="CDD" id="cd04242">
    <property type="entry name" value="AAK_G5K_ProB"/>
    <property type="match status" value="1"/>
</dbReference>
<keyword evidence="11" id="KW-1185">Reference proteome</keyword>
<dbReference type="PROSITE" id="PS00902">
    <property type="entry name" value="GLUTAMATE_5_KINASE"/>
    <property type="match status" value="1"/>
</dbReference>
<feature type="binding site" evidence="8">
    <location>
        <begin position="213"/>
        <end position="219"/>
    </location>
    <ligand>
        <name>ATP</name>
        <dbReference type="ChEBI" id="CHEBI:30616"/>
    </ligand>
</feature>
<keyword evidence="6 8" id="KW-0418">Kinase</keyword>
<dbReference type="PIRSF" id="PIRSF000729">
    <property type="entry name" value="GK"/>
    <property type="match status" value="1"/>
</dbReference>
<comment type="function">
    <text evidence="8">Catalyzes the transfer of a phosphate group to glutamate to form L-glutamate 5-phosphate.</text>
</comment>
<dbReference type="GO" id="GO:0004349">
    <property type="term" value="F:glutamate 5-kinase activity"/>
    <property type="evidence" value="ECO:0007669"/>
    <property type="project" value="UniProtKB-UniRule"/>
</dbReference>
<dbReference type="InterPro" id="IPR041739">
    <property type="entry name" value="G5K_ProB"/>
</dbReference>